<accession>A0AAE0L7P1</accession>
<proteinExistence type="predicted"/>
<evidence type="ECO:0000256" key="1">
    <source>
        <dbReference type="SAM" id="MobiDB-lite"/>
    </source>
</evidence>
<feature type="region of interest" description="Disordered" evidence="1">
    <location>
        <begin position="130"/>
        <end position="151"/>
    </location>
</feature>
<comment type="caution">
    <text evidence="2">The sequence shown here is derived from an EMBL/GenBank/DDBJ whole genome shotgun (WGS) entry which is preliminary data.</text>
</comment>
<name>A0AAE0L7P1_9CHLO</name>
<dbReference type="Proteomes" id="UP001190700">
    <property type="component" value="Unassembled WGS sequence"/>
</dbReference>
<dbReference type="AlphaFoldDB" id="A0AAE0L7P1"/>
<evidence type="ECO:0000313" key="2">
    <source>
        <dbReference type="EMBL" id="KAK3275146.1"/>
    </source>
</evidence>
<keyword evidence="3" id="KW-1185">Reference proteome</keyword>
<sequence length="192" mass="20381">MGRSLRSGDSNNSEDHTLASVVSVRNLPLATANPNWSAASLRRCILGNSLRVADLYLPRNKAVQVLRGQFLRGILQLCVLGRSLHTGVLLVAPVSRPSPTTDCPSDRYAAQQRQQEIEAAHHFIFPREWSSDRDGRSQTFGGTPSAVLHRSPDLSTNASAAVVVGVAGASSRGVVGTIPAVSVSSGDTEQLS</sequence>
<gene>
    <name evidence="2" type="ORF">CYMTET_16710</name>
</gene>
<evidence type="ECO:0000313" key="3">
    <source>
        <dbReference type="Proteomes" id="UP001190700"/>
    </source>
</evidence>
<reference evidence="2 3" key="1">
    <citation type="journal article" date="2015" name="Genome Biol. Evol.">
        <title>Comparative Genomics of a Bacterivorous Green Alga Reveals Evolutionary Causalities and Consequences of Phago-Mixotrophic Mode of Nutrition.</title>
        <authorList>
            <person name="Burns J.A."/>
            <person name="Paasch A."/>
            <person name="Narechania A."/>
            <person name="Kim E."/>
        </authorList>
    </citation>
    <scope>NUCLEOTIDE SEQUENCE [LARGE SCALE GENOMIC DNA]</scope>
    <source>
        <strain evidence="2 3">PLY_AMNH</strain>
    </source>
</reference>
<dbReference type="EMBL" id="LGRX02007381">
    <property type="protein sequence ID" value="KAK3275146.1"/>
    <property type="molecule type" value="Genomic_DNA"/>
</dbReference>
<protein>
    <submittedName>
        <fullName evidence="2">Uncharacterized protein</fullName>
    </submittedName>
</protein>
<organism evidence="2 3">
    <name type="scientific">Cymbomonas tetramitiformis</name>
    <dbReference type="NCBI Taxonomy" id="36881"/>
    <lineage>
        <taxon>Eukaryota</taxon>
        <taxon>Viridiplantae</taxon>
        <taxon>Chlorophyta</taxon>
        <taxon>Pyramimonadophyceae</taxon>
        <taxon>Pyramimonadales</taxon>
        <taxon>Pyramimonadaceae</taxon>
        <taxon>Cymbomonas</taxon>
    </lineage>
</organism>